<dbReference type="CDD" id="cd00200">
    <property type="entry name" value="WD40"/>
    <property type="match status" value="1"/>
</dbReference>
<keyword evidence="4" id="KW-0677">Repeat</keyword>
<evidence type="ECO:0000256" key="6">
    <source>
        <dbReference type="PROSITE-ProRule" id="PRU00221"/>
    </source>
</evidence>
<dbReference type="Gene3D" id="2.20.110.10">
    <property type="entry name" value="Histone H3 K4-specific methyltransferase SET7/9 N-terminal domain"/>
    <property type="match status" value="2"/>
</dbReference>
<dbReference type="SUPFAM" id="SSF50985">
    <property type="entry name" value="RCC1/BLIP-II"/>
    <property type="match status" value="2"/>
</dbReference>
<dbReference type="GO" id="GO:0005730">
    <property type="term" value="C:nucleolus"/>
    <property type="evidence" value="ECO:0007669"/>
    <property type="project" value="UniProtKB-SubCell"/>
</dbReference>
<dbReference type="InterPro" id="IPR019775">
    <property type="entry name" value="WD40_repeat_CS"/>
</dbReference>
<dbReference type="SUPFAM" id="SSF109993">
    <property type="entry name" value="VPS9 domain"/>
    <property type="match status" value="1"/>
</dbReference>
<dbReference type="InterPro" id="IPR000408">
    <property type="entry name" value="Reg_chr_condens"/>
</dbReference>
<dbReference type="InterPro" id="IPR001680">
    <property type="entry name" value="WD40_rpt"/>
</dbReference>
<dbReference type="InterPro" id="IPR037191">
    <property type="entry name" value="VPS9_dom_sf"/>
</dbReference>
<evidence type="ECO:0000256" key="4">
    <source>
        <dbReference type="ARBA" id="ARBA00022737"/>
    </source>
</evidence>
<evidence type="ECO:0000256" key="1">
    <source>
        <dbReference type="ARBA" id="ARBA00004604"/>
    </source>
</evidence>
<evidence type="ECO:0000256" key="3">
    <source>
        <dbReference type="ARBA" id="ARBA00022658"/>
    </source>
</evidence>
<dbReference type="Proteomes" id="UP000054632">
    <property type="component" value="Unassembled WGS sequence"/>
</dbReference>
<sequence>MRMTLESACNDGNSSSRKQIQARKFLELLLINSSDLQNCNAFLFHAILKKPQAEAPPIDKEGTLRNTDWLEADRTKRRKREFATAVIGVGVLRLLRNKRLTPPIMTRFDDVNKKEPKGATFHYNNIQPLQHDFNGYNIGIKMKTCLWTGDRGNSLTCLNIDIPYQPNQFSVYCRDYCRKAANVIFVKDGIISEAKLNVLADEEGSVFEKKREPLQSVVFSGLRVQSITFAYETFGAITSVGNIYMWGRSNYGQCGIIAENLTKPKRVEIHAADDYCMHGERREPYDIQIVQLSIGDSEVLAVDRNGALWAWGAAFPNGGSTTAWQPICLPYRVPGLLGRRVLSVASGRTHHVALVECVAGVDELHGFDEYAFLGNSSKCFQSNLPFVESCEHCQRGRRSVLTDWESTKSSSTDEPSSSPVGRCPLGVKLSFADDAECFLESRPECKTRSKPPVARRQRKLHSDAHCRGDEVELYELPRSRQQQASSSRLSFISFDLIMPSSSSSSSLSEQTVSLDDSNTLAGCVSGQSNLPSLSNLTENTTCLAELWTWGGNEFGQLGLNDFEPRCEPTRINGSSAFGIVKVAAGAEHSIAMSSSGEVFVWGSNENRQIKVADQWRVSVPMLFKAGSCAKVIDIAAGEKFSAFLINGIDCRPECYICGYDSSKHAWKFKIIRVPNCRSDKVGTPVLRLYFPETSWPASLMCSDDYIICGCLEDTDAALCNVFYQIQFTLIRHVQILKQLVDLINEIREESTFADRFDESLFRRFAAGLRRYHLTLANKSQSIKQYLFVLDVKTTIEKSLEILLDSRFQNFLKQLNADYLILLSGDAFSLLKLNESVGKKLRYLCELNSVEHHKQSRLLQDVFFLPFTVFSDLHLIISQFNGDDKFTKNALKMLKSVDRVFRFYKNIASDTRKFRLKHANSSFLAAMNEKAQFLVKEFQRGQEPNEFVDVTENGRSVHCYLLAIFSGSFFVVAKSSFRNYKFPLVWTQNVQDDANLLVKVIVPEGELMIKFRDPSGTKEFVIAFNNALLLFLSKPCSEAPLLCRPPLIRNGTHHFSAQNKTFLGAVYSGSWLLGKPHGNGHLTTKNNCVYRGHFRDGLMDGYGEYKIVGENGRWQFNKGHWRAGVLSGLVFIEYSDGSSYEGYFENNVRHGHGVHRQGSVLYVGAWQNDKRQGYGVSDECRSKYLGMWENDLKHGLGTLVTLDGICYKGVFEKGAFKNGMMLLTDGTMAKGEFNDVECLNGKASIYFPNGDYLEGFLSGRLQEQLKISNGNFYKSGCYLSDGIKSEKDKQNNIHDFENSGFPPAEQKWNDIFAHVYHQLNCAENTLLEADTDKFWQSLVVVCERFRKYFPTQNLQSSSTNTADFIEKIPNYSMPCNEQYYYMVKNYCLQAFQLQYHPLGRLINGLSDIFNVSYSGVSVHSSLLVEAIEEIHSLLKRLYFVIKVLFPHLPGEQDMEGFVSEFNFDLPLSSCLTTYNTFLYDSYLELVYPNIFTLFVIKNEELDRVYWMNIRYVNSKSDVMLLDHLGVEKQFWPVIFTDTSDLDKPLACATARKKYYADAIDCFQRLSSEFFPSAKLKIIVETFEHINKCVSQGACEQELTAWTADSLVPVTTYVVVRAQIQRLGAEINFVQDFCPQLCNVGEMQYMFATLQACYHYLDVRRLAIRFQDESGNPVGTVYDMPFNITHDQLETVCNMEFRKNEEPLKYSFFVNDLEIKSSLEETIDMNKINMEQVLLIRYQAHAIYKVQTVTRCTSSLPGHAETVISALFSHTDWVLCLSWSPDGQRLASGCKGGKICIWDPETGKQIGKTLVGHKLWITCLCWEPLHQQGMARLLASSSKDNDIRIWDVVLNQTLRVLSGHSASVSCIRWGGEGLIYSASQDRTLKMWRVDKGILCRTFEGHGHWVNTIALNTDYVMRTGAFEAKDCLIDGTALPVTNPQQLKNLALDRYKKFTRNEPEMLVSGSDDFTLFLWSPSTSKKPLARMTGHQQLINQVLFSPDGRIIASASFDHSIKIWCGKTGKFLHTFRGHVQSVFQISWSSDSRLLVSGSADSTLKLWDISARKLIVDLPGHADAVYAVDWSPRGDRVVSGGKDKLEKLSKVQQHVIHTDYYGCSKTVLILPLSMSLNVRLVQMLADSIQCSTRKFRTHC</sequence>
<dbReference type="PROSITE" id="PS50082">
    <property type="entry name" value="WD_REPEATS_2"/>
    <property type="match status" value="6"/>
</dbReference>
<accession>A0A0V1EX20</accession>
<comment type="caution">
    <text evidence="9">The sequence shown here is derived from an EMBL/GenBank/DDBJ whole genome shotgun (WGS) entry which is preliminary data.</text>
</comment>
<feature type="repeat" description="WD" evidence="6">
    <location>
        <begin position="1855"/>
        <end position="1895"/>
    </location>
</feature>
<feature type="repeat" description="WD" evidence="6">
    <location>
        <begin position="1765"/>
        <end position="1806"/>
    </location>
</feature>
<feature type="repeat" description="WD" evidence="6">
    <location>
        <begin position="2066"/>
        <end position="2091"/>
    </location>
</feature>
<dbReference type="GO" id="GO:0005085">
    <property type="term" value="F:guanyl-nucleotide exchange factor activity"/>
    <property type="evidence" value="ECO:0007669"/>
    <property type="project" value="UniProtKB-KW"/>
</dbReference>
<dbReference type="Pfam" id="PF02493">
    <property type="entry name" value="MORN"/>
    <property type="match status" value="5"/>
</dbReference>
<evidence type="ECO:0000313" key="10">
    <source>
        <dbReference type="Proteomes" id="UP000054632"/>
    </source>
</evidence>
<organism evidence="9 10">
    <name type="scientific">Trichinella pseudospiralis</name>
    <name type="common">Parasitic roundworm</name>
    <dbReference type="NCBI Taxonomy" id="6337"/>
    <lineage>
        <taxon>Eukaryota</taxon>
        <taxon>Metazoa</taxon>
        <taxon>Ecdysozoa</taxon>
        <taxon>Nematoda</taxon>
        <taxon>Enoplea</taxon>
        <taxon>Dorylaimia</taxon>
        <taxon>Trichinellida</taxon>
        <taxon>Trichinellidae</taxon>
        <taxon>Trichinella</taxon>
    </lineage>
</organism>
<dbReference type="InterPro" id="IPR003409">
    <property type="entry name" value="MORN"/>
</dbReference>
<evidence type="ECO:0000256" key="5">
    <source>
        <dbReference type="ARBA" id="ARBA00023242"/>
    </source>
</evidence>
<feature type="repeat" description="RCC1" evidence="7">
    <location>
        <begin position="544"/>
        <end position="595"/>
    </location>
</feature>
<feature type="repeat" description="WD" evidence="6">
    <location>
        <begin position="1982"/>
        <end position="2023"/>
    </location>
</feature>
<dbReference type="PROSITE" id="PS00626">
    <property type="entry name" value="RCC1_2"/>
    <property type="match status" value="1"/>
</dbReference>
<comment type="subcellular location">
    <subcellularLocation>
        <location evidence="1">Nucleus</location>
        <location evidence="1">Nucleolus</location>
    </subcellularLocation>
</comment>
<feature type="repeat" description="RCC1" evidence="7">
    <location>
        <begin position="306"/>
        <end position="357"/>
    </location>
</feature>
<keyword evidence="5" id="KW-0539">Nucleus</keyword>
<dbReference type="Gene3D" id="2.130.10.30">
    <property type="entry name" value="Regulator of chromosome condensation 1/beta-lactamase-inhibitor protein II"/>
    <property type="match status" value="2"/>
</dbReference>
<dbReference type="EMBL" id="JYDR01000004">
    <property type="protein sequence ID" value="KRY78247.1"/>
    <property type="molecule type" value="Genomic_DNA"/>
</dbReference>
<dbReference type="InterPro" id="IPR051984">
    <property type="entry name" value="Alsin"/>
</dbReference>
<dbReference type="PROSITE" id="PS00678">
    <property type="entry name" value="WD_REPEATS_1"/>
    <property type="match status" value="2"/>
</dbReference>
<dbReference type="Pfam" id="PF26202">
    <property type="entry name" value="HA_Alsin"/>
    <property type="match status" value="1"/>
</dbReference>
<dbReference type="InterPro" id="IPR020472">
    <property type="entry name" value="WD40_PAC1"/>
</dbReference>
<feature type="domain" description="VPS9" evidence="8">
    <location>
        <begin position="1513"/>
        <end position="1664"/>
    </location>
</feature>
<dbReference type="InterPro" id="IPR009091">
    <property type="entry name" value="RCC1/BLIP-II"/>
</dbReference>
<dbReference type="Pfam" id="PF02204">
    <property type="entry name" value="VPS9"/>
    <property type="match status" value="1"/>
</dbReference>
<dbReference type="InterPro" id="IPR036322">
    <property type="entry name" value="WD40_repeat_dom_sf"/>
</dbReference>
<gene>
    <name evidence="9" type="primary">NLE1</name>
    <name evidence="9" type="ORF">T4A_1999</name>
</gene>
<dbReference type="GO" id="GO:0016197">
    <property type="term" value="P:endosomal transport"/>
    <property type="evidence" value="ECO:0007669"/>
    <property type="project" value="TreeGrafter"/>
</dbReference>
<name>A0A0V1EX20_TRIPS</name>
<dbReference type="PANTHER" id="PTHR46089:SF2">
    <property type="entry name" value="ALSIN HOMOLOG"/>
    <property type="match status" value="1"/>
</dbReference>
<dbReference type="Gene3D" id="2.130.10.10">
    <property type="entry name" value="YVTN repeat-like/Quinoprotein amine dehydrogenase"/>
    <property type="match status" value="1"/>
</dbReference>
<protein>
    <submittedName>
        <fullName evidence="9">Notchless-like protein 1</fullName>
    </submittedName>
</protein>
<dbReference type="Pfam" id="PF08154">
    <property type="entry name" value="NLE"/>
    <property type="match status" value="1"/>
</dbReference>
<dbReference type="PROSITE" id="PS50294">
    <property type="entry name" value="WD_REPEATS_REGION"/>
    <property type="match status" value="5"/>
</dbReference>
<dbReference type="PANTHER" id="PTHR46089">
    <property type="entry name" value="ALSIN HOMOLOG"/>
    <property type="match status" value="1"/>
</dbReference>
<dbReference type="PROSITE" id="PS50012">
    <property type="entry name" value="RCC1_3"/>
    <property type="match status" value="4"/>
</dbReference>
<dbReference type="SUPFAM" id="SSF50978">
    <property type="entry name" value="WD40 repeat-like"/>
    <property type="match status" value="1"/>
</dbReference>
<dbReference type="SMART" id="SM00320">
    <property type="entry name" value="WD40"/>
    <property type="match status" value="7"/>
</dbReference>
<dbReference type="Pfam" id="PF00415">
    <property type="entry name" value="RCC1"/>
    <property type="match status" value="2"/>
</dbReference>
<feature type="repeat" description="RCC1" evidence="7">
    <location>
        <begin position="241"/>
        <end position="305"/>
    </location>
</feature>
<dbReference type="InterPro" id="IPR059093">
    <property type="entry name" value="HA_Alsin"/>
</dbReference>
<dbReference type="PRINTS" id="PR00320">
    <property type="entry name" value="GPROTEINBRPT"/>
</dbReference>
<evidence type="ECO:0000313" key="9">
    <source>
        <dbReference type="EMBL" id="KRY78247.1"/>
    </source>
</evidence>
<keyword evidence="3" id="KW-0344">Guanine-nucleotide releasing factor</keyword>
<dbReference type="InterPro" id="IPR012972">
    <property type="entry name" value="NLE"/>
</dbReference>
<proteinExistence type="predicted"/>
<evidence type="ECO:0000256" key="2">
    <source>
        <dbReference type="ARBA" id="ARBA00022574"/>
    </source>
</evidence>
<reference evidence="9 10" key="1">
    <citation type="submission" date="2015-01" db="EMBL/GenBank/DDBJ databases">
        <title>Evolution of Trichinella species and genotypes.</title>
        <authorList>
            <person name="Korhonen P.K."/>
            <person name="Edoardo P."/>
            <person name="Giuseppe L.R."/>
            <person name="Gasser R.B."/>
        </authorList>
    </citation>
    <scope>NUCLEOTIDE SEQUENCE [LARGE SCALE GENOMIC DNA]</scope>
    <source>
        <strain evidence="9">ISS13</strain>
    </source>
</reference>
<feature type="repeat" description="WD" evidence="6">
    <location>
        <begin position="1808"/>
        <end position="1854"/>
    </location>
</feature>
<feature type="repeat" description="RCC1" evidence="7">
    <location>
        <begin position="596"/>
        <end position="647"/>
    </location>
</feature>
<evidence type="ECO:0000259" key="8">
    <source>
        <dbReference type="PROSITE" id="PS51205"/>
    </source>
</evidence>
<feature type="repeat" description="WD" evidence="6">
    <location>
        <begin position="2024"/>
        <end position="2065"/>
    </location>
</feature>
<dbReference type="SMART" id="SM00698">
    <property type="entry name" value="MORN"/>
    <property type="match status" value="5"/>
</dbReference>
<dbReference type="SUPFAM" id="SSF82185">
    <property type="entry name" value="Histone H3 K4-specific methyltransferase SET7/9 N-terminal domain"/>
    <property type="match status" value="2"/>
</dbReference>
<dbReference type="InterPro" id="IPR015943">
    <property type="entry name" value="WD40/YVTN_repeat-like_dom_sf"/>
</dbReference>
<keyword evidence="2 6" id="KW-0853">WD repeat</keyword>
<dbReference type="InterPro" id="IPR003123">
    <property type="entry name" value="VPS9"/>
</dbReference>
<dbReference type="Pfam" id="PF00400">
    <property type="entry name" value="WD40"/>
    <property type="match status" value="6"/>
</dbReference>
<dbReference type="PROSITE" id="PS51205">
    <property type="entry name" value="VPS9"/>
    <property type="match status" value="1"/>
</dbReference>
<dbReference type="Gene3D" id="1.20.1050.80">
    <property type="entry name" value="VPS9 domain"/>
    <property type="match status" value="1"/>
</dbReference>
<dbReference type="GO" id="GO:0005737">
    <property type="term" value="C:cytoplasm"/>
    <property type="evidence" value="ECO:0007669"/>
    <property type="project" value="TreeGrafter"/>
</dbReference>
<dbReference type="GO" id="GO:0031267">
    <property type="term" value="F:small GTPase binding"/>
    <property type="evidence" value="ECO:0007669"/>
    <property type="project" value="TreeGrafter"/>
</dbReference>
<evidence type="ECO:0000256" key="7">
    <source>
        <dbReference type="PROSITE-ProRule" id="PRU00235"/>
    </source>
</evidence>